<dbReference type="RefSeq" id="WP_354280738.1">
    <property type="nucleotide sequence ID" value="NZ_JBEPMK010000003.1"/>
</dbReference>
<gene>
    <name evidence="3" type="ORF">ABID27_001050</name>
</gene>
<dbReference type="InterPro" id="IPR042002">
    <property type="entry name" value="Sortase_C"/>
</dbReference>
<dbReference type="GO" id="GO:0016787">
    <property type="term" value="F:hydrolase activity"/>
    <property type="evidence" value="ECO:0007669"/>
    <property type="project" value="UniProtKB-KW"/>
</dbReference>
<feature type="transmembrane region" description="Helical" evidence="2">
    <location>
        <begin position="252"/>
        <end position="272"/>
    </location>
</feature>
<keyword evidence="4" id="KW-1185">Reference proteome</keyword>
<dbReference type="InterPro" id="IPR023365">
    <property type="entry name" value="Sortase_dom-sf"/>
</dbReference>
<evidence type="ECO:0000313" key="3">
    <source>
        <dbReference type="EMBL" id="MET3644426.1"/>
    </source>
</evidence>
<evidence type="ECO:0000256" key="2">
    <source>
        <dbReference type="SAM" id="Phobius"/>
    </source>
</evidence>
<sequence>MTEKKTKRLTDKAISFFLVAIIVAGVVLLSYPSVADYWNSFHQSQAIMDYQEKVTTLDTSQYQKMIADAEVYNAEMAKTGINWHMNKEERSRYNSLLSIDNTGNMGYVSIPKIKVTLPIYHGTTEEVLQTSIGHLEGTSLPIGGSGTHSVLSGHRGLPSARLFSDLDKLRVGDRWTVHILNETYTYEVDQIRVVLPQDLSNIQIEAGKDYQTLLTCTPYGVNTHRLLVRGHRVANEDGDALVLADAIQIEPIYIAPFIAIPLILSLLMLFLFSTRQQQKRKQLVEKIKKGEDK</sequence>
<dbReference type="NCBIfam" id="TIGR01076">
    <property type="entry name" value="sortase_fam"/>
    <property type="match status" value="1"/>
</dbReference>
<dbReference type="Gene3D" id="2.40.260.10">
    <property type="entry name" value="Sortase"/>
    <property type="match status" value="1"/>
</dbReference>
<dbReference type="Proteomes" id="UP001549055">
    <property type="component" value="Unassembled WGS sequence"/>
</dbReference>
<keyword evidence="2" id="KW-1133">Transmembrane helix</keyword>
<accession>A0ABV2JKH5</accession>
<name>A0ABV2JKH5_9STRE</name>
<protein>
    <submittedName>
        <fullName evidence="3">Sortase A</fullName>
        <ecNumber evidence="3">3.4.22.70</ecNumber>
    </submittedName>
</protein>
<comment type="caution">
    <text evidence="3">The sequence shown here is derived from an EMBL/GenBank/DDBJ whole genome shotgun (WGS) entry which is preliminary data.</text>
</comment>
<evidence type="ECO:0000256" key="1">
    <source>
        <dbReference type="ARBA" id="ARBA00022801"/>
    </source>
</evidence>
<dbReference type="CDD" id="cd05827">
    <property type="entry name" value="Sortase_C"/>
    <property type="match status" value="1"/>
</dbReference>
<evidence type="ECO:0000313" key="4">
    <source>
        <dbReference type="Proteomes" id="UP001549055"/>
    </source>
</evidence>
<reference evidence="3 4" key="1">
    <citation type="submission" date="2024-06" db="EMBL/GenBank/DDBJ databases">
        <title>Genomic Encyclopedia of Type Strains, Phase IV (KMG-IV): sequencing the most valuable type-strain genomes for metagenomic binning, comparative biology and taxonomic classification.</title>
        <authorList>
            <person name="Goeker M."/>
        </authorList>
    </citation>
    <scope>NUCLEOTIDE SEQUENCE [LARGE SCALE GENOMIC DNA]</scope>
    <source>
        <strain evidence="3 4">DSM 15349</strain>
    </source>
</reference>
<proteinExistence type="predicted"/>
<dbReference type="NCBIfam" id="NF033745">
    <property type="entry name" value="class_C_sortase"/>
    <property type="match status" value="1"/>
</dbReference>
<keyword evidence="1 3" id="KW-0378">Hydrolase</keyword>
<dbReference type="EC" id="3.4.22.70" evidence="3"/>
<dbReference type="InterPro" id="IPR005754">
    <property type="entry name" value="Sortase"/>
</dbReference>
<keyword evidence="2" id="KW-0812">Transmembrane</keyword>
<organism evidence="3 4">
    <name type="scientific">Streptococcus gallinaceus</name>
    <dbReference type="NCBI Taxonomy" id="165758"/>
    <lineage>
        <taxon>Bacteria</taxon>
        <taxon>Bacillati</taxon>
        <taxon>Bacillota</taxon>
        <taxon>Bacilli</taxon>
        <taxon>Lactobacillales</taxon>
        <taxon>Streptococcaceae</taxon>
        <taxon>Streptococcus</taxon>
    </lineage>
</organism>
<dbReference type="EMBL" id="JBEPMK010000003">
    <property type="protein sequence ID" value="MET3644426.1"/>
    <property type="molecule type" value="Genomic_DNA"/>
</dbReference>
<dbReference type="SUPFAM" id="SSF63817">
    <property type="entry name" value="Sortase"/>
    <property type="match status" value="1"/>
</dbReference>
<keyword evidence="2" id="KW-0472">Membrane</keyword>
<feature type="transmembrane region" description="Helical" evidence="2">
    <location>
        <begin position="12"/>
        <end position="31"/>
    </location>
</feature>
<dbReference type="Pfam" id="PF04203">
    <property type="entry name" value="Sortase"/>
    <property type="match status" value="1"/>
</dbReference>